<evidence type="ECO:0000256" key="1">
    <source>
        <dbReference type="ARBA" id="ARBA00004141"/>
    </source>
</evidence>
<dbReference type="InParanoid" id="A0A6P8HRD3"/>
<comment type="subcellular location">
    <subcellularLocation>
        <location evidence="1">Membrane</location>
        <topology evidence="1">Multi-pass membrane protein</topology>
    </subcellularLocation>
</comment>
<name>A0A6P8HRD3_ACTTE</name>
<accession>A0A6P8HRD3</accession>
<keyword evidence="2 5" id="KW-0812">Transmembrane</keyword>
<keyword evidence="4 5" id="KW-0472">Membrane</keyword>
<dbReference type="PROSITE" id="PS50850">
    <property type="entry name" value="MFS"/>
    <property type="match status" value="1"/>
</dbReference>
<dbReference type="SUPFAM" id="SSF103473">
    <property type="entry name" value="MFS general substrate transporter"/>
    <property type="match status" value="1"/>
</dbReference>
<evidence type="ECO:0000256" key="3">
    <source>
        <dbReference type="ARBA" id="ARBA00022989"/>
    </source>
</evidence>
<dbReference type="InterPro" id="IPR020846">
    <property type="entry name" value="MFS_dom"/>
</dbReference>
<dbReference type="GO" id="GO:0022857">
    <property type="term" value="F:transmembrane transporter activity"/>
    <property type="evidence" value="ECO:0007669"/>
    <property type="project" value="InterPro"/>
</dbReference>
<feature type="transmembrane region" description="Helical" evidence="5">
    <location>
        <begin position="120"/>
        <end position="137"/>
    </location>
</feature>
<feature type="transmembrane region" description="Helical" evidence="5">
    <location>
        <begin position="230"/>
        <end position="249"/>
    </location>
</feature>
<proteinExistence type="predicted"/>
<evidence type="ECO:0000256" key="5">
    <source>
        <dbReference type="SAM" id="Phobius"/>
    </source>
</evidence>
<feature type="transmembrane region" description="Helical" evidence="5">
    <location>
        <begin position="377"/>
        <end position="396"/>
    </location>
</feature>
<gene>
    <name evidence="8" type="primary">LOC116294248</name>
</gene>
<feature type="transmembrane region" description="Helical" evidence="5">
    <location>
        <begin position="402"/>
        <end position="427"/>
    </location>
</feature>
<dbReference type="RefSeq" id="XP_031557668.1">
    <property type="nucleotide sequence ID" value="XM_031701808.1"/>
</dbReference>
<dbReference type="InterPro" id="IPR036259">
    <property type="entry name" value="MFS_trans_sf"/>
</dbReference>
<dbReference type="Pfam" id="PF00083">
    <property type="entry name" value="Sugar_tr"/>
    <property type="match status" value="1"/>
</dbReference>
<dbReference type="CDD" id="cd17317">
    <property type="entry name" value="MFS_SLC22"/>
    <property type="match status" value="1"/>
</dbReference>
<feature type="transmembrane region" description="Helical" evidence="5">
    <location>
        <begin position="144"/>
        <end position="163"/>
    </location>
</feature>
<feature type="transmembrane region" description="Helical" evidence="5">
    <location>
        <begin position="439"/>
        <end position="459"/>
    </location>
</feature>
<evidence type="ECO:0000256" key="2">
    <source>
        <dbReference type="ARBA" id="ARBA00022692"/>
    </source>
</evidence>
<dbReference type="InterPro" id="IPR005828">
    <property type="entry name" value="MFS_sugar_transport-like"/>
</dbReference>
<feature type="transmembrane region" description="Helical" evidence="5">
    <location>
        <begin position="202"/>
        <end position="224"/>
    </location>
</feature>
<feature type="transmembrane region" description="Helical" evidence="5">
    <location>
        <begin position="471"/>
        <end position="490"/>
    </location>
</feature>
<dbReference type="Gene3D" id="1.20.1250.20">
    <property type="entry name" value="MFS general substrate transporter like domains"/>
    <property type="match status" value="1"/>
</dbReference>
<keyword evidence="7" id="KW-1185">Reference proteome</keyword>
<organism evidence="7 8">
    <name type="scientific">Actinia tenebrosa</name>
    <name type="common">Australian red waratah sea anemone</name>
    <dbReference type="NCBI Taxonomy" id="6105"/>
    <lineage>
        <taxon>Eukaryota</taxon>
        <taxon>Metazoa</taxon>
        <taxon>Cnidaria</taxon>
        <taxon>Anthozoa</taxon>
        <taxon>Hexacorallia</taxon>
        <taxon>Actiniaria</taxon>
        <taxon>Actiniidae</taxon>
        <taxon>Actinia</taxon>
    </lineage>
</organism>
<protein>
    <submittedName>
        <fullName evidence="8">Organic cation transporter protein-like</fullName>
    </submittedName>
</protein>
<dbReference type="AlphaFoldDB" id="A0A6P8HRD3"/>
<evidence type="ECO:0000313" key="7">
    <source>
        <dbReference type="Proteomes" id="UP000515163"/>
    </source>
</evidence>
<dbReference type="GeneID" id="116294248"/>
<dbReference type="Proteomes" id="UP000515163">
    <property type="component" value="Unplaced"/>
</dbReference>
<keyword evidence="3 5" id="KW-1133">Transmembrane helix</keyword>
<feature type="transmembrane region" description="Helical" evidence="5">
    <location>
        <begin position="169"/>
        <end position="190"/>
    </location>
</feature>
<feature type="transmembrane region" description="Helical" evidence="5">
    <location>
        <begin position="320"/>
        <end position="337"/>
    </location>
</feature>
<sequence length="543" mass="60870">MAVSKDTPKGTENTSASQKTYEFDDLLELVGGFGRYTAFLYAFMCMLSVPTGAQNLIQVFYGATPDFQCVQHLSRDNNTCGLNQCCLNCSGYQFRDTFTSAVTEWNLVCDRSHLKAMTQAVYMAGLLVGSVAFSIISDKFGRRISVFVSILLLFVCGISSGFADCLSLFTLLRFFAGMANAGCLLARYVYCMELVTTKHRTAAGFLCNIFVSLGFTTLSLLAYLIRDWRYLMLAVTLPAAPLVFFWRFIPESPRWLIANNRFKEAHDILQHFAVKNGVPLDYDHLGYVIREAKRSELQKEIQKKPGLLDLVKTTKLRRRTIICTFNWFVNAVVFFGINLNVKNLGGDLYLNFFILCIIELPGALMCWYLLGRFGRRLPYCSFEIIGGVACMLVLAFPTTEAYRPVITTLAMIGRLCVGNNFMAVYVFTVELYPTVIRNVGLGVASMMARAGGILAPYFVLLADLPQIDRTLPLVIFGVLGIAAGLVALWLPETLFSPMPQTLEQVETWPEDYKIYCCQSLQQRMKHSNNDQDGEAELSMLHDA</sequence>
<dbReference type="OrthoDB" id="5978429at2759"/>
<dbReference type="FunCoup" id="A0A6P8HRD3">
    <property type="interactions" value="127"/>
</dbReference>
<reference evidence="8" key="1">
    <citation type="submission" date="2025-08" db="UniProtKB">
        <authorList>
            <consortium name="RefSeq"/>
        </authorList>
    </citation>
    <scope>IDENTIFICATION</scope>
    <source>
        <tissue evidence="8">Tentacle</tissue>
    </source>
</reference>
<feature type="transmembrane region" description="Helical" evidence="5">
    <location>
        <begin position="349"/>
        <end position="370"/>
    </location>
</feature>
<dbReference type="GO" id="GO:0016020">
    <property type="term" value="C:membrane"/>
    <property type="evidence" value="ECO:0007669"/>
    <property type="project" value="UniProtKB-SubCell"/>
</dbReference>
<evidence type="ECO:0000256" key="4">
    <source>
        <dbReference type="ARBA" id="ARBA00023136"/>
    </source>
</evidence>
<feature type="domain" description="Major facilitator superfamily (MFS) profile" evidence="6">
    <location>
        <begin position="55"/>
        <end position="495"/>
    </location>
</feature>
<evidence type="ECO:0000259" key="6">
    <source>
        <dbReference type="PROSITE" id="PS50850"/>
    </source>
</evidence>
<dbReference type="KEGG" id="aten:116294248"/>
<dbReference type="PANTHER" id="PTHR24064">
    <property type="entry name" value="SOLUTE CARRIER FAMILY 22 MEMBER"/>
    <property type="match status" value="1"/>
</dbReference>
<evidence type="ECO:0000313" key="8">
    <source>
        <dbReference type="RefSeq" id="XP_031557668.1"/>
    </source>
</evidence>